<dbReference type="Proteomes" id="UP000658382">
    <property type="component" value="Unassembled WGS sequence"/>
</dbReference>
<reference evidence="1" key="1">
    <citation type="journal article" date="2014" name="Int. J. Syst. Evol. Microbiol.">
        <title>Complete genome sequence of Corynebacterium casei LMG S-19264T (=DSM 44701T), isolated from a smear-ripened cheese.</title>
        <authorList>
            <consortium name="US DOE Joint Genome Institute (JGI-PGF)"/>
            <person name="Walter F."/>
            <person name="Albersmeier A."/>
            <person name="Kalinowski J."/>
            <person name="Ruckert C."/>
        </authorList>
    </citation>
    <scope>NUCLEOTIDE SEQUENCE</scope>
    <source>
        <strain evidence="1">JCM 12580</strain>
    </source>
</reference>
<dbReference type="EMBL" id="BMNQ01000121">
    <property type="protein sequence ID" value="GGK09686.1"/>
    <property type="molecule type" value="Genomic_DNA"/>
</dbReference>
<proteinExistence type="predicted"/>
<dbReference type="RefSeq" id="WP_188634425.1">
    <property type="nucleotide sequence ID" value="NZ_BMNQ01000121.1"/>
</dbReference>
<evidence type="ECO:0000313" key="2">
    <source>
        <dbReference type="Proteomes" id="UP000658382"/>
    </source>
</evidence>
<evidence type="ECO:0000313" key="1">
    <source>
        <dbReference type="EMBL" id="GGK09686.1"/>
    </source>
</evidence>
<gene>
    <name evidence="1" type="ORF">GCM10007063_35170</name>
</gene>
<evidence type="ECO:0008006" key="3">
    <source>
        <dbReference type="Google" id="ProtNLM"/>
    </source>
</evidence>
<accession>A0A917Q351</accession>
<sequence length="109" mass="12576">MTQQDKRIKWKARYDAWKASGLSIAEWCRNQEIKDHQMYYWVQQFEHGDFLSETPVETQWLAVQVEEESLPSSGQGPILLHFGAISVEVRPGANMSLLSDVVHVLQSRC</sequence>
<reference evidence="1" key="2">
    <citation type="submission" date="2020-09" db="EMBL/GenBank/DDBJ databases">
        <authorList>
            <person name="Sun Q."/>
            <person name="Ohkuma M."/>
        </authorList>
    </citation>
    <scope>NUCLEOTIDE SEQUENCE</scope>
    <source>
        <strain evidence="1">JCM 12580</strain>
    </source>
</reference>
<comment type="caution">
    <text evidence="1">The sequence shown here is derived from an EMBL/GenBank/DDBJ whole genome shotgun (WGS) entry which is preliminary data.</text>
</comment>
<dbReference type="NCBIfam" id="NF047593">
    <property type="entry name" value="IS66_ISAeme5_TnpA"/>
    <property type="match status" value="1"/>
</dbReference>
<organism evidence="1 2">
    <name type="scientific">Lentibacillus kapialis</name>
    <dbReference type="NCBI Taxonomy" id="340214"/>
    <lineage>
        <taxon>Bacteria</taxon>
        <taxon>Bacillati</taxon>
        <taxon>Bacillota</taxon>
        <taxon>Bacilli</taxon>
        <taxon>Bacillales</taxon>
        <taxon>Bacillaceae</taxon>
        <taxon>Lentibacillus</taxon>
    </lineage>
</organism>
<dbReference type="AlphaFoldDB" id="A0A917Q351"/>
<keyword evidence="2" id="KW-1185">Reference proteome</keyword>
<name>A0A917Q351_9BACI</name>
<protein>
    <recommendedName>
        <fullName evidence="3">IS66 family insertion sequence element accessory protein TnpB</fullName>
    </recommendedName>
</protein>